<keyword evidence="4 5" id="KW-0472">Membrane</keyword>
<protein>
    <submittedName>
        <fullName evidence="6">Uncharacterized protein</fullName>
    </submittedName>
</protein>
<accession>A0A8H7PQ04</accession>
<comment type="subcellular location">
    <subcellularLocation>
        <location evidence="1">Membrane</location>
        <topology evidence="1">Multi-pass membrane protein</topology>
    </subcellularLocation>
</comment>
<dbReference type="Proteomes" id="UP000654370">
    <property type="component" value="Unassembled WGS sequence"/>
</dbReference>
<reference evidence="6" key="1">
    <citation type="submission" date="2020-12" db="EMBL/GenBank/DDBJ databases">
        <title>Metabolic potential, ecology and presence of endohyphal bacteria is reflected in genomic diversity of Mucoromycotina.</title>
        <authorList>
            <person name="Muszewska A."/>
            <person name="Okrasinska A."/>
            <person name="Steczkiewicz K."/>
            <person name="Drgas O."/>
            <person name="Orlowska M."/>
            <person name="Perlinska-Lenart U."/>
            <person name="Aleksandrzak-Piekarczyk T."/>
            <person name="Szatraj K."/>
            <person name="Zielenkiewicz U."/>
            <person name="Pilsyk S."/>
            <person name="Malc E."/>
            <person name="Mieczkowski P."/>
            <person name="Kruszewska J.S."/>
            <person name="Biernat P."/>
            <person name="Pawlowska J."/>
        </authorList>
    </citation>
    <scope>NUCLEOTIDE SEQUENCE</scope>
    <source>
        <strain evidence="6">WA0000067209</strain>
    </source>
</reference>
<organism evidence="6 7">
    <name type="scientific">Mortierella isabellina</name>
    <name type="common">Filamentous fungus</name>
    <name type="synonym">Umbelopsis isabellina</name>
    <dbReference type="NCBI Taxonomy" id="91625"/>
    <lineage>
        <taxon>Eukaryota</taxon>
        <taxon>Fungi</taxon>
        <taxon>Fungi incertae sedis</taxon>
        <taxon>Mucoromycota</taxon>
        <taxon>Mucoromycotina</taxon>
        <taxon>Umbelopsidomycetes</taxon>
        <taxon>Umbelopsidales</taxon>
        <taxon>Umbelopsidaceae</taxon>
        <taxon>Umbelopsis</taxon>
    </lineage>
</organism>
<dbReference type="OrthoDB" id="407617at2759"/>
<sequence length="236" mass="26450">MANATLEFAFSIVGLVFWSLQLAPQVWKSWRLKSTEGVSTSMMIIWAIAGVFLGIYNVGAQLAIPLWRHWSTLASISALVAVCIISGVLEYGFITAFKVAEARQVDWVHWLFGVIPVVLIIVGFLPQYWDIFATRKVHGISHVFLTMDFLGTFRETFDVLDAINYIAVAVLDIGIMALYYFFEWYNARAAKILNQLDADTDSDHTCALDDIDQAHADANSTQTYVSDELTAKNQPK</sequence>
<gene>
    <name evidence="6" type="ORF">INT43_007823</name>
</gene>
<proteinExistence type="predicted"/>
<evidence type="ECO:0000313" key="6">
    <source>
        <dbReference type="EMBL" id="KAG2177166.1"/>
    </source>
</evidence>
<dbReference type="InterPro" id="IPR051415">
    <property type="entry name" value="LAAT-1"/>
</dbReference>
<dbReference type="GO" id="GO:0016020">
    <property type="term" value="C:membrane"/>
    <property type="evidence" value="ECO:0007669"/>
    <property type="project" value="UniProtKB-SubCell"/>
</dbReference>
<evidence type="ECO:0000313" key="7">
    <source>
        <dbReference type="Proteomes" id="UP000654370"/>
    </source>
</evidence>
<dbReference type="InterPro" id="IPR006603">
    <property type="entry name" value="PQ-loop_rpt"/>
</dbReference>
<evidence type="ECO:0000256" key="5">
    <source>
        <dbReference type="SAM" id="Phobius"/>
    </source>
</evidence>
<feature type="transmembrane region" description="Helical" evidence="5">
    <location>
        <begin position="44"/>
        <end position="67"/>
    </location>
</feature>
<keyword evidence="3 5" id="KW-1133">Transmembrane helix</keyword>
<keyword evidence="7" id="KW-1185">Reference proteome</keyword>
<dbReference type="PANTHER" id="PTHR16201">
    <property type="entry name" value="SEVEN TRANSMEMBRANE PROTEIN 1-RELATED"/>
    <property type="match status" value="1"/>
</dbReference>
<feature type="transmembrane region" description="Helical" evidence="5">
    <location>
        <begin position="73"/>
        <end position="95"/>
    </location>
</feature>
<name>A0A8H7PQ04_MORIS</name>
<dbReference type="EMBL" id="JAEPQZ010000009">
    <property type="protein sequence ID" value="KAG2177166.1"/>
    <property type="molecule type" value="Genomic_DNA"/>
</dbReference>
<feature type="transmembrane region" description="Helical" evidence="5">
    <location>
        <begin position="107"/>
        <end position="129"/>
    </location>
</feature>
<dbReference type="Pfam" id="PF04193">
    <property type="entry name" value="PQ-loop"/>
    <property type="match status" value="2"/>
</dbReference>
<evidence type="ECO:0000256" key="4">
    <source>
        <dbReference type="ARBA" id="ARBA00023136"/>
    </source>
</evidence>
<evidence type="ECO:0000256" key="3">
    <source>
        <dbReference type="ARBA" id="ARBA00022989"/>
    </source>
</evidence>
<dbReference type="PANTHER" id="PTHR16201:SF37">
    <property type="entry name" value="PQ-LOOP REPEAT-CONTAINING PROTEIN"/>
    <property type="match status" value="1"/>
</dbReference>
<dbReference type="Gene3D" id="1.20.1280.290">
    <property type="match status" value="2"/>
</dbReference>
<dbReference type="SMART" id="SM00679">
    <property type="entry name" value="CTNS"/>
    <property type="match status" value="2"/>
</dbReference>
<feature type="transmembrane region" description="Helical" evidence="5">
    <location>
        <begin position="162"/>
        <end position="182"/>
    </location>
</feature>
<dbReference type="AlphaFoldDB" id="A0A8H7PQ04"/>
<comment type="caution">
    <text evidence="6">The sequence shown here is derived from an EMBL/GenBank/DDBJ whole genome shotgun (WGS) entry which is preliminary data.</text>
</comment>
<keyword evidence="2 5" id="KW-0812">Transmembrane</keyword>
<feature type="transmembrane region" description="Helical" evidence="5">
    <location>
        <begin position="6"/>
        <end position="23"/>
    </location>
</feature>
<evidence type="ECO:0000256" key="2">
    <source>
        <dbReference type="ARBA" id="ARBA00022692"/>
    </source>
</evidence>
<evidence type="ECO:0000256" key="1">
    <source>
        <dbReference type="ARBA" id="ARBA00004141"/>
    </source>
</evidence>